<name>A0ABY4EC84_VITST</name>
<evidence type="ECO:0000256" key="1">
    <source>
        <dbReference type="SAM" id="Phobius"/>
    </source>
</evidence>
<dbReference type="PANTHER" id="PTHR38034:SF1">
    <property type="entry name" value="INNER MEMBRANE PROTEIN YPJD"/>
    <property type="match status" value="1"/>
</dbReference>
<keyword evidence="1" id="KW-0812">Transmembrane</keyword>
<feature type="domain" description="Cytochrome c assembly protein" evidence="2">
    <location>
        <begin position="44"/>
        <end position="265"/>
    </location>
</feature>
<evidence type="ECO:0000313" key="3">
    <source>
        <dbReference type="EMBL" id="UOO92208.1"/>
    </source>
</evidence>
<feature type="transmembrane region" description="Helical" evidence="1">
    <location>
        <begin position="6"/>
        <end position="25"/>
    </location>
</feature>
<evidence type="ECO:0000313" key="4">
    <source>
        <dbReference type="Proteomes" id="UP000832034"/>
    </source>
</evidence>
<keyword evidence="1" id="KW-0472">Membrane</keyword>
<dbReference type="PANTHER" id="PTHR38034">
    <property type="entry name" value="INNER MEMBRANE PROTEIN YPJD"/>
    <property type="match status" value="1"/>
</dbReference>
<feature type="transmembrane region" description="Helical" evidence="1">
    <location>
        <begin position="241"/>
        <end position="262"/>
    </location>
</feature>
<organism evidence="3 4">
    <name type="scientific">Vitreoscilla stercoraria</name>
    <dbReference type="NCBI Taxonomy" id="61"/>
    <lineage>
        <taxon>Bacteria</taxon>
        <taxon>Pseudomonadati</taxon>
        <taxon>Pseudomonadota</taxon>
        <taxon>Betaproteobacteria</taxon>
        <taxon>Neisseriales</taxon>
        <taxon>Neisseriaceae</taxon>
        <taxon>Vitreoscilla</taxon>
    </lineage>
</organism>
<feature type="transmembrane region" description="Helical" evidence="1">
    <location>
        <begin position="92"/>
        <end position="110"/>
    </location>
</feature>
<dbReference type="EMBL" id="CP091512">
    <property type="protein sequence ID" value="UOO92208.1"/>
    <property type="molecule type" value="Genomic_DNA"/>
</dbReference>
<dbReference type="InterPro" id="IPR052372">
    <property type="entry name" value="YpjD/HemX"/>
</dbReference>
<evidence type="ECO:0000259" key="2">
    <source>
        <dbReference type="Pfam" id="PF01578"/>
    </source>
</evidence>
<keyword evidence="4" id="KW-1185">Reference proteome</keyword>
<accession>A0ABY4EC84</accession>
<keyword evidence="1" id="KW-1133">Transmembrane helix</keyword>
<feature type="transmembrane region" description="Helical" evidence="1">
    <location>
        <begin position="176"/>
        <end position="197"/>
    </location>
</feature>
<reference evidence="3" key="1">
    <citation type="submission" date="2021-12" db="EMBL/GenBank/DDBJ databases">
        <authorList>
            <person name="Veyrier F.J."/>
        </authorList>
    </citation>
    <scope>NUCLEOTIDE SEQUENCE</scope>
    <source>
        <strain evidence="3">SAG 1488-6</strain>
    </source>
</reference>
<dbReference type="InterPro" id="IPR002541">
    <property type="entry name" value="Cyt_c_assembly"/>
</dbReference>
<protein>
    <submittedName>
        <fullName evidence="3">Cytochrome c biogenesis protein CcsA</fullName>
    </submittedName>
</protein>
<dbReference type="Proteomes" id="UP000832034">
    <property type="component" value="Chromosome"/>
</dbReference>
<gene>
    <name evidence="3" type="primary">ccsA</name>
    <name evidence="3" type="ORF">LVJ81_11410</name>
</gene>
<dbReference type="Pfam" id="PF01578">
    <property type="entry name" value="Cytochrom_C_asm"/>
    <property type="match status" value="1"/>
</dbReference>
<proteinExistence type="predicted"/>
<feature type="transmembrane region" description="Helical" evidence="1">
    <location>
        <begin position="122"/>
        <end position="149"/>
    </location>
</feature>
<feature type="transmembrane region" description="Helical" evidence="1">
    <location>
        <begin position="37"/>
        <end position="55"/>
    </location>
</feature>
<dbReference type="RefSeq" id="WP_026353703.1">
    <property type="nucleotide sequence ID" value="NZ_CP091512.1"/>
</dbReference>
<sequence length="272" mass="30926">MTLVFVCLLFIYSALSLFVVQFWRTRPAHAYPKKQELMILLPVLAIHGFWLWWPMVEVGQLLLGFGHAIAVLSWMTLIWYWSGSFLYRLQGLQLFLFPLAVFSLLVDYFVPNTHAGIQVSNWAFGSHIVSSLLAYSLFALATLLAWLMLWQSRHLRGNHLTPAISFLPPLLSIEKLMFQALLVGFVLLTLSLASGMVFSEAVFGHAFMWTHKMIFGVVSWLIYAVILLLRWRQGIRGKKVSIAVIMGFLSLVLAYLGSKFVFEIILAGSRVL</sequence>
<reference evidence="3" key="2">
    <citation type="journal article" date="2022" name="Res Sq">
        <title>Evolution of multicellular longitudinally dividing oral cavity symbionts (Neisseriaceae).</title>
        <authorList>
            <person name="Nyongesa S."/>
            <person name="Weber P."/>
            <person name="Bernet E."/>
            <person name="Pullido F."/>
            <person name="Nieckarz M."/>
            <person name="Delaby M."/>
            <person name="Nieves C."/>
            <person name="Viehboeck T."/>
            <person name="Krause N."/>
            <person name="Rivera-Millot A."/>
            <person name="Nakamura A."/>
            <person name="Vischer N."/>
            <person name="VanNieuwenhze M."/>
            <person name="Brun Y."/>
            <person name="Cava F."/>
            <person name="Bulgheresi S."/>
            <person name="Veyrier F."/>
        </authorList>
    </citation>
    <scope>NUCLEOTIDE SEQUENCE</scope>
    <source>
        <strain evidence="3">SAG 1488-6</strain>
    </source>
</reference>
<feature type="transmembrane region" description="Helical" evidence="1">
    <location>
        <begin position="61"/>
        <end position="80"/>
    </location>
</feature>
<feature type="transmembrane region" description="Helical" evidence="1">
    <location>
        <begin position="209"/>
        <end position="229"/>
    </location>
</feature>